<organism evidence="6 7">
    <name type="scientific">Psychromonas marina</name>
    <dbReference type="NCBI Taxonomy" id="88364"/>
    <lineage>
        <taxon>Bacteria</taxon>
        <taxon>Pseudomonadati</taxon>
        <taxon>Pseudomonadota</taxon>
        <taxon>Gammaproteobacteria</taxon>
        <taxon>Alteromonadales</taxon>
        <taxon>Psychromonadaceae</taxon>
        <taxon>Psychromonas</taxon>
    </lineage>
</organism>
<dbReference type="PANTHER" id="PTHR43320">
    <property type="entry name" value="SUGAR KINASE"/>
    <property type="match status" value="1"/>
</dbReference>
<comment type="catalytic activity">
    <reaction evidence="4">
        <text>guanosine + ATP = GMP + ADP + H(+)</text>
        <dbReference type="Rhea" id="RHEA:27710"/>
        <dbReference type="ChEBI" id="CHEBI:15378"/>
        <dbReference type="ChEBI" id="CHEBI:16750"/>
        <dbReference type="ChEBI" id="CHEBI:30616"/>
        <dbReference type="ChEBI" id="CHEBI:58115"/>
        <dbReference type="ChEBI" id="CHEBI:456216"/>
        <dbReference type="EC" id="2.7.1.73"/>
    </reaction>
</comment>
<evidence type="ECO:0000256" key="1">
    <source>
        <dbReference type="ARBA" id="ARBA00010688"/>
    </source>
</evidence>
<dbReference type="PANTHER" id="PTHR43320:SF3">
    <property type="entry name" value="CARBOHYDRATE KINASE PFKB DOMAIN-CONTAINING PROTEIN"/>
    <property type="match status" value="1"/>
</dbReference>
<keyword evidence="4" id="KW-0067">ATP-binding</keyword>
<dbReference type="GO" id="GO:0016301">
    <property type="term" value="F:kinase activity"/>
    <property type="evidence" value="ECO:0007669"/>
    <property type="project" value="UniProtKB-KW"/>
</dbReference>
<feature type="binding site" evidence="4">
    <location>
        <begin position="284"/>
        <end position="289"/>
    </location>
    <ligand>
        <name>ATP</name>
        <dbReference type="ChEBI" id="CHEBI:30616"/>
    </ligand>
</feature>
<evidence type="ECO:0000259" key="5">
    <source>
        <dbReference type="Pfam" id="PF00294"/>
    </source>
</evidence>
<dbReference type="InterPro" id="IPR011611">
    <property type="entry name" value="PfkB_dom"/>
</dbReference>
<dbReference type="HAMAP" id="MF_02246">
    <property type="entry name" value="Gua_Ino_kinase"/>
    <property type="match status" value="1"/>
</dbReference>
<dbReference type="Gene3D" id="3.40.1190.20">
    <property type="match status" value="1"/>
</dbReference>
<protein>
    <recommendedName>
        <fullName evidence="4">Guanosine-inosine kinase</fullName>
        <ecNumber evidence="4">2.7.1.73</ecNumber>
    </recommendedName>
</protein>
<keyword evidence="4" id="KW-0460">Magnesium</keyword>
<dbReference type="EMBL" id="BSPQ01000002">
    <property type="protein sequence ID" value="GLS90133.1"/>
    <property type="molecule type" value="Genomic_DNA"/>
</dbReference>
<keyword evidence="4" id="KW-0547">Nucleotide-binding</keyword>
<evidence type="ECO:0000256" key="2">
    <source>
        <dbReference type="ARBA" id="ARBA00022679"/>
    </source>
</evidence>
<dbReference type="RefSeq" id="WP_284203253.1">
    <property type="nucleotide sequence ID" value="NZ_BSPQ01000002.1"/>
</dbReference>
<comment type="function">
    <text evidence="4">Catalyzes the phosphorylation of guanosine and inosine to GMP and IMP, respectively.</text>
</comment>
<keyword evidence="2 4" id="KW-0808">Transferase</keyword>
<feature type="binding site" evidence="4">
    <location>
        <position position="357"/>
    </location>
    <ligand>
        <name>ATP</name>
        <dbReference type="ChEBI" id="CHEBI:30616"/>
    </ligand>
</feature>
<comment type="cofactor">
    <cofactor evidence="4">
        <name>Mg(2+)</name>
        <dbReference type="ChEBI" id="CHEBI:18420"/>
    </cofactor>
</comment>
<dbReference type="InterPro" id="IPR052700">
    <property type="entry name" value="Carb_kinase_PfkB-like"/>
</dbReference>
<dbReference type="Proteomes" id="UP001157353">
    <property type="component" value="Unassembled WGS sequence"/>
</dbReference>
<feature type="binding site" evidence="4">
    <location>
        <position position="198"/>
    </location>
    <ligand>
        <name>GMP</name>
        <dbReference type="ChEBI" id="CHEBI:58115"/>
    </ligand>
</feature>
<dbReference type="EC" id="2.7.1.73" evidence="4"/>
<keyword evidence="3 4" id="KW-0418">Kinase</keyword>
<name>A0ABQ6DZ33_9GAMM</name>
<comment type="caution">
    <text evidence="6">The sequence shown here is derived from an EMBL/GenBank/DDBJ whole genome shotgun (WGS) entry which is preliminary data.</text>
</comment>
<comment type="pathway">
    <text evidence="4">Purine metabolism; GMP biosynthesis via salvage pathway.</text>
</comment>
<sequence>MKFPGQRKSKHYFPVNNNDPLLTGLRPEPVKTSSYIAGIDQILVDIEAKVDESLISKYSLMKGNSTLIDDQAAHNLYTELQNEQLISGEFAGGTIGNTIHNYSTLADAKSVLFGVMSKNIAIGSYAYRYLCDTSSKVDLNHLQPVDGPIGRCFTLISDDGERTFAISKGAMDQLSPEHINKELVQGASALVLTAYLMRASEGDQMTAAALQAVEYAKQANVPVVLTLGTRFLIESDPQWWRDFIKNNVDVLAMNEDEGQALTGFADPLLASEAALELCDLVLTTAGPLGLYMAGYTEESLKRETTHTLLPGQIPEFNRYEFSRPMLKHICEAPLKVYAHIPPFMGGPEVIRNTNGAGDAALSALLHDLASNDFHKLNIPSSSKHLNHGLCYSSFSQICKYANRVAYEVLAQHSPRLSRGLPEKEDSLEEAYWER</sequence>
<comment type="catalytic activity">
    <reaction evidence="4">
        <text>inosine + ATP = IMP + ADP + H(+)</text>
        <dbReference type="Rhea" id="RHEA:21140"/>
        <dbReference type="ChEBI" id="CHEBI:15378"/>
        <dbReference type="ChEBI" id="CHEBI:17596"/>
        <dbReference type="ChEBI" id="CHEBI:30616"/>
        <dbReference type="ChEBI" id="CHEBI:58053"/>
        <dbReference type="ChEBI" id="CHEBI:456216"/>
        <dbReference type="EC" id="2.7.1.73"/>
    </reaction>
</comment>
<accession>A0ABQ6DZ33</accession>
<gene>
    <name evidence="4 6" type="primary">gsk</name>
    <name evidence="6" type="ORF">GCM10007916_12000</name>
</gene>
<evidence type="ECO:0000313" key="6">
    <source>
        <dbReference type="EMBL" id="GLS90133.1"/>
    </source>
</evidence>
<dbReference type="NCBIfam" id="NF011655">
    <property type="entry name" value="PRK15074.1"/>
    <property type="match status" value="1"/>
</dbReference>
<feature type="binding site" evidence="4">
    <location>
        <begin position="93"/>
        <end position="97"/>
    </location>
    <ligand>
        <name>GMP</name>
        <dbReference type="ChEBI" id="CHEBI:58115"/>
    </ligand>
</feature>
<dbReference type="SUPFAM" id="SSF53613">
    <property type="entry name" value="Ribokinase-like"/>
    <property type="match status" value="1"/>
</dbReference>
<proteinExistence type="inferred from homology"/>
<evidence type="ECO:0000256" key="4">
    <source>
        <dbReference type="HAMAP-Rule" id="MF_02246"/>
    </source>
</evidence>
<evidence type="ECO:0000313" key="7">
    <source>
        <dbReference type="Proteomes" id="UP001157353"/>
    </source>
</evidence>
<evidence type="ECO:0000256" key="3">
    <source>
        <dbReference type="ARBA" id="ARBA00022777"/>
    </source>
</evidence>
<keyword evidence="7" id="KW-1185">Reference proteome</keyword>
<feature type="domain" description="Carbohydrate kinase PfkB" evidence="5">
    <location>
        <begin position="134"/>
        <end position="294"/>
    </location>
</feature>
<comment type="pathway">
    <text evidence="4">Purine metabolism; IMP biosynthesis via salvage pathway; IMP from inosine: step 1/1.</text>
</comment>
<dbReference type="InterPro" id="IPR029056">
    <property type="entry name" value="Ribokinase-like"/>
</dbReference>
<comment type="caution">
    <text evidence="4">Lacks conserved residue(s) required for the propagation of feature annotation.</text>
</comment>
<dbReference type="InterPro" id="IPR046405">
    <property type="entry name" value="IngK"/>
</dbReference>
<keyword evidence="4" id="KW-0660">Purine salvage</keyword>
<feature type="binding site" evidence="4">
    <location>
        <position position="402"/>
    </location>
    <ligand>
        <name>ATP</name>
        <dbReference type="ChEBI" id="CHEBI:30616"/>
    </ligand>
</feature>
<comment type="similarity">
    <text evidence="1 4">Belongs to the carbohydrate kinase PfkB family.</text>
</comment>
<dbReference type="Pfam" id="PF00294">
    <property type="entry name" value="PfkB"/>
    <property type="match status" value="1"/>
</dbReference>
<reference evidence="7" key="1">
    <citation type="journal article" date="2019" name="Int. J. Syst. Evol. Microbiol.">
        <title>The Global Catalogue of Microorganisms (GCM) 10K type strain sequencing project: providing services to taxonomists for standard genome sequencing and annotation.</title>
        <authorList>
            <consortium name="The Broad Institute Genomics Platform"/>
            <consortium name="The Broad Institute Genome Sequencing Center for Infectious Disease"/>
            <person name="Wu L."/>
            <person name="Ma J."/>
        </authorList>
    </citation>
    <scope>NUCLEOTIDE SEQUENCE [LARGE SCALE GENOMIC DNA]</scope>
    <source>
        <strain evidence="7">NBRC 103166</strain>
    </source>
</reference>